<keyword evidence="2" id="KW-0436">Ligase</keyword>
<proteinExistence type="predicted"/>
<evidence type="ECO:0000256" key="1">
    <source>
        <dbReference type="ARBA" id="ARBA00001946"/>
    </source>
</evidence>
<dbReference type="OrthoDB" id="9764035at2"/>
<dbReference type="Gene3D" id="3.40.50.300">
    <property type="entry name" value="P-loop containing nucleotide triphosphate hydrolases"/>
    <property type="match status" value="2"/>
</dbReference>
<evidence type="ECO:0000313" key="9">
    <source>
        <dbReference type="EMBL" id="VEJ35784.1"/>
    </source>
</evidence>
<reference evidence="9 10" key="1">
    <citation type="submission" date="2018-12" db="EMBL/GenBank/DDBJ databases">
        <authorList>
            <consortium name="Pathogen Informatics"/>
        </authorList>
    </citation>
    <scope>NUCLEOTIDE SEQUENCE [LARGE SCALE GENOMIC DNA]</scope>
    <source>
        <strain evidence="9 10">NCTC13079</strain>
    </source>
</reference>
<evidence type="ECO:0000256" key="3">
    <source>
        <dbReference type="ARBA" id="ARBA00022741"/>
    </source>
</evidence>
<protein>
    <submittedName>
        <fullName evidence="9">Cobyrinic acid A,C-diamide synthase</fullName>
    </submittedName>
</protein>
<evidence type="ECO:0000313" key="10">
    <source>
        <dbReference type="Proteomes" id="UP000269544"/>
    </source>
</evidence>
<dbReference type="InterPro" id="IPR002586">
    <property type="entry name" value="CobQ/CobB/MinD/ParA_Nub-bd_dom"/>
</dbReference>
<evidence type="ECO:0000259" key="7">
    <source>
        <dbReference type="Pfam" id="PF01656"/>
    </source>
</evidence>
<dbReference type="NCBIfam" id="NF002204">
    <property type="entry name" value="PRK01077.1"/>
    <property type="match status" value="1"/>
</dbReference>
<feature type="domain" description="CobB/CobQ-like glutamine amidotransferase" evidence="8">
    <location>
        <begin position="245"/>
        <end position="392"/>
    </location>
</feature>
<dbReference type="Pfam" id="PF07685">
    <property type="entry name" value="GATase_3"/>
    <property type="match status" value="1"/>
</dbReference>
<keyword evidence="6" id="KW-0315">Glutamine amidotransferase</keyword>
<feature type="domain" description="CobQ/CobB/MinD/ParA nucleotide binding" evidence="7">
    <location>
        <begin position="9"/>
        <end position="188"/>
    </location>
</feature>
<organism evidence="9 10">
    <name type="scientific">Aedoeadaptatus ivorii</name>
    <dbReference type="NCBI Taxonomy" id="54006"/>
    <lineage>
        <taxon>Bacteria</taxon>
        <taxon>Bacillati</taxon>
        <taxon>Bacillota</taxon>
        <taxon>Tissierellia</taxon>
        <taxon>Tissierellales</taxon>
        <taxon>Peptoniphilaceae</taxon>
        <taxon>Aedoeadaptatus</taxon>
    </lineage>
</organism>
<dbReference type="EMBL" id="LR134523">
    <property type="protein sequence ID" value="VEJ35784.1"/>
    <property type="molecule type" value="Genomic_DNA"/>
</dbReference>
<dbReference type="KEGG" id="piv:NCTC13079_00950"/>
<dbReference type="NCBIfam" id="TIGR00379">
    <property type="entry name" value="cobB"/>
    <property type="match status" value="1"/>
</dbReference>
<dbReference type="GO" id="GO:0042242">
    <property type="term" value="F:cobyrinic acid a,c-diamide synthase activity"/>
    <property type="evidence" value="ECO:0007669"/>
    <property type="project" value="InterPro"/>
</dbReference>
<dbReference type="Pfam" id="PF01656">
    <property type="entry name" value="CbiA"/>
    <property type="match status" value="1"/>
</dbReference>
<evidence type="ECO:0000256" key="4">
    <source>
        <dbReference type="ARBA" id="ARBA00022840"/>
    </source>
</evidence>
<evidence type="ECO:0000259" key="8">
    <source>
        <dbReference type="Pfam" id="PF07685"/>
    </source>
</evidence>
<dbReference type="SUPFAM" id="SSF52317">
    <property type="entry name" value="Class I glutamine amidotransferase-like"/>
    <property type="match status" value="1"/>
</dbReference>
<dbReference type="SUPFAM" id="SSF52540">
    <property type="entry name" value="P-loop containing nucleoside triphosphate hydrolases"/>
    <property type="match status" value="1"/>
</dbReference>
<comment type="cofactor">
    <cofactor evidence="1">
        <name>Mg(2+)</name>
        <dbReference type="ChEBI" id="CHEBI:18420"/>
    </cofactor>
</comment>
<keyword evidence="3" id="KW-0547">Nucleotide-binding</keyword>
<dbReference type="PANTHER" id="PTHR43873">
    <property type="entry name" value="COBYRINATE A,C-DIAMIDE SYNTHASE"/>
    <property type="match status" value="1"/>
</dbReference>
<keyword evidence="4" id="KW-0067">ATP-binding</keyword>
<dbReference type="GO" id="GO:0005524">
    <property type="term" value="F:ATP binding"/>
    <property type="evidence" value="ECO:0007669"/>
    <property type="project" value="UniProtKB-KW"/>
</dbReference>
<gene>
    <name evidence="9" type="primary">cobB_1</name>
    <name evidence="9" type="ORF">NCTC13079_00950</name>
</gene>
<sequence length="445" mass="49312">MEPAVKRRILLAATASDAGKTTLTVGLIRALVRRGHTVASAKIGPDYIDPMYHRAAGARGMNLDSILTEAAYRRHLLAKMEENDIVVMEGAMGFYDGIGSSRRASACEMAIETDTPVILITSGAGKGLSLAAEIAGFRNFSKNTIAGVILNKTKPSMYGYYKKIIEDHADLPLLGCIPRMELEAPSRNLGLMRAEEWADFDAYVDAAADDFEAHIDMERLWLIAERTETESDYISPRLAQPVRCALAQDAAFCFYYEDVLREAEAAGVEWVRFSPLLDPLPKEVSGLYLGGGYPELYRETLAHRHTLADEIRAFYETGGVVIAEGGGFAALQETIDGVPTLSILPGRVESTDRLQNFGYYSMHAQKDGLLLRRGEQIGVHEFHYSRSSQSGEDFWLQKPLSARNHVGGYHEPNAYLGYAQLHLTGNTSVFSRWLHALEEARVWDR</sequence>
<evidence type="ECO:0000256" key="6">
    <source>
        <dbReference type="ARBA" id="ARBA00022962"/>
    </source>
</evidence>
<evidence type="ECO:0000256" key="2">
    <source>
        <dbReference type="ARBA" id="ARBA00022598"/>
    </source>
</evidence>
<dbReference type="Proteomes" id="UP000269544">
    <property type="component" value="Chromosome"/>
</dbReference>
<evidence type="ECO:0000256" key="5">
    <source>
        <dbReference type="ARBA" id="ARBA00022842"/>
    </source>
</evidence>
<accession>A0A3S4YPN8</accession>
<dbReference type="PANTHER" id="PTHR43873:SF1">
    <property type="entry name" value="COBYRINATE A,C-DIAMIDE SYNTHASE"/>
    <property type="match status" value="1"/>
</dbReference>
<dbReference type="InterPro" id="IPR027417">
    <property type="entry name" value="P-loop_NTPase"/>
</dbReference>
<dbReference type="InterPro" id="IPR011698">
    <property type="entry name" value="GATase_3"/>
</dbReference>
<dbReference type="PROSITE" id="PS51274">
    <property type="entry name" value="GATASE_COBBQ"/>
    <property type="match status" value="1"/>
</dbReference>
<name>A0A3S4YPN8_9FIRM</name>
<dbReference type="InterPro" id="IPR029062">
    <property type="entry name" value="Class_I_gatase-like"/>
</dbReference>
<dbReference type="InterPro" id="IPR004484">
    <property type="entry name" value="CbiA/CobB_synth"/>
</dbReference>
<keyword evidence="5" id="KW-0460">Magnesium</keyword>
<dbReference type="AlphaFoldDB" id="A0A3S4YPN8"/>
<keyword evidence="10" id="KW-1185">Reference proteome</keyword>